<reference evidence="1 2" key="1">
    <citation type="submission" date="2017-10" db="EMBL/GenBank/DDBJ databases">
        <title>Effective Description of Clostridium neonatale sp. nov. linked to necrotizing enterocolitis in neonates and a clarification of species assignable to the genus Clostridium (Prazmowski 1880) emend. Lawson and Rainey 2016.</title>
        <authorList>
            <person name="Bernard K."/>
            <person name="Burdz T."/>
            <person name="Wiebe D."/>
            <person name="Balcewich B."/>
            <person name="Alfa M."/>
            <person name="Bernier A.-M."/>
        </authorList>
    </citation>
    <scope>NUCLEOTIDE SEQUENCE [LARGE SCALE GENOMIC DNA]</scope>
    <source>
        <strain evidence="1 2">LCDC99A005</strain>
    </source>
</reference>
<sequence length="146" mass="16411">MSYKKSEPLDNIDVIDEFDTFTFAEGDEAVIPVGKCIAEFNFDDINKSSNTCTTYNNEYSTSSQSHVDKILSSYNSLDNLNIPVCHGSIPSINDEVPDIKRCYVLRSSTVRKINEIKNNHSSLNVCVSTIVDLAVNHYYDCIKNNN</sequence>
<keyword evidence="2" id="KW-1185">Reference proteome</keyword>
<dbReference type="Proteomes" id="UP000220840">
    <property type="component" value="Unassembled WGS sequence"/>
</dbReference>
<gene>
    <name evidence="1" type="ORF">CQ394_19575</name>
</gene>
<organism evidence="1 2">
    <name type="scientific">Clostridium neonatale</name>
    <dbReference type="NCBI Taxonomy" id="137838"/>
    <lineage>
        <taxon>Bacteria</taxon>
        <taxon>Bacillati</taxon>
        <taxon>Bacillota</taxon>
        <taxon>Clostridia</taxon>
        <taxon>Eubacteriales</taxon>
        <taxon>Clostridiaceae</taxon>
        <taxon>Clostridium</taxon>
    </lineage>
</organism>
<dbReference type="RefSeq" id="WP_058293308.1">
    <property type="nucleotide sequence ID" value="NZ_CAKJVF010000066.1"/>
</dbReference>
<comment type="caution">
    <text evidence="1">The sequence shown here is derived from an EMBL/GenBank/DDBJ whole genome shotgun (WGS) entry which is preliminary data.</text>
</comment>
<dbReference type="EMBL" id="PDCJ01000005">
    <property type="protein sequence ID" value="PEG29123.1"/>
    <property type="molecule type" value="Genomic_DNA"/>
</dbReference>
<dbReference type="AlphaFoldDB" id="A0A2A7MCI4"/>
<evidence type="ECO:0000313" key="2">
    <source>
        <dbReference type="Proteomes" id="UP000220840"/>
    </source>
</evidence>
<dbReference type="OrthoDB" id="1905385at2"/>
<name>A0A2A7MCI4_9CLOT</name>
<proteinExistence type="predicted"/>
<accession>A0A2A7MCI4</accession>
<evidence type="ECO:0000313" key="1">
    <source>
        <dbReference type="EMBL" id="PEG29123.1"/>
    </source>
</evidence>
<protein>
    <submittedName>
        <fullName evidence="1">Uncharacterized protein</fullName>
    </submittedName>
</protein>